<keyword evidence="11" id="KW-1185">Reference proteome</keyword>
<sequence>DKPKFAFTVPAVKNAEPVKRYQWNVLPEDMKNIQTICQWYVAQALSRVHEQFPEAYCYHYMDDILVAASTQDELLRIQPLLLTALHSYGLQVAPEKVQQHPAWKYLGVKILNQTIQHQEVQFSDSIKTLNDAQKLLSVINWFCPYLGLTTAQLSPLFNILKGTPVGARPPLPLGEGALEKVQQTVSASQVHRVDLSIGITVFITTSDFHSTGIIGQCSKQWSNPLHILEWVFLPHQPKKTAPTLFELIACLIIKCRQHCLQLMAANPATIVLPVQQEHFEWSYANNAPLQSALQNFSGQIACHLPSHKLLQLAKSTSLMLRPKSSRVPVQGPTVFTYGS</sequence>
<dbReference type="PANTHER" id="PTHR41694:SF3">
    <property type="entry name" value="RNA-DIRECTED DNA POLYMERASE-RELATED"/>
    <property type="match status" value="1"/>
</dbReference>
<protein>
    <recommendedName>
        <fullName evidence="2">ribonuclease H</fullName>
        <ecNumber evidence="2">3.1.26.4</ecNumber>
    </recommendedName>
</protein>
<evidence type="ECO:0000256" key="7">
    <source>
        <dbReference type="ARBA" id="ARBA00022801"/>
    </source>
</evidence>
<comment type="caution">
    <text evidence="10">The sequence shown here is derived from an EMBL/GenBank/DDBJ whole genome shotgun (WGS) entry which is preliminary data.</text>
</comment>
<evidence type="ECO:0000313" key="11">
    <source>
        <dbReference type="Proteomes" id="UP000584415"/>
    </source>
</evidence>
<dbReference type="Gene3D" id="3.30.70.270">
    <property type="match status" value="2"/>
</dbReference>
<dbReference type="AlphaFoldDB" id="A0A7K5VHA2"/>
<comment type="similarity">
    <text evidence="1">Belongs to the beta type-B retroviral polymerase family. HERV class-II K(HML-2) pol subfamily.</text>
</comment>
<gene>
    <name evidence="10" type="primary">Ervk11</name>
    <name evidence="10" type="ORF">DYACAS_R07116</name>
</gene>
<dbReference type="InterPro" id="IPR043502">
    <property type="entry name" value="DNA/RNA_pol_sf"/>
</dbReference>
<evidence type="ECO:0000259" key="9">
    <source>
        <dbReference type="PROSITE" id="PS50878"/>
    </source>
</evidence>
<keyword evidence="6" id="KW-0255">Endonuclease</keyword>
<evidence type="ECO:0000256" key="3">
    <source>
        <dbReference type="ARBA" id="ARBA00022679"/>
    </source>
</evidence>
<organism evidence="10 11">
    <name type="scientific">Platysteira castanea</name>
    <dbReference type="NCBI Taxonomy" id="1160851"/>
    <lineage>
        <taxon>Eukaryota</taxon>
        <taxon>Metazoa</taxon>
        <taxon>Chordata</taxon>
        <taxon>Craniata</taxon>
        <taxon>Vertebrata</taxon>
        <taxon>Euteleostomi</taxon>
        <taxon>Archelosauria</taxon>
        <taxon>Archosauria</taxon>
        <taxon>Dinosauria</taxon>
        <taxon>Saurischia</taxon>
        <taxon>Theropoda</taxon>
        <taxon>Coelurosauria</taxon>
        <taxon>Aves</taxon>
        <taxon>Neognathae</taxon>
        <taxon>Neoaves</taxon>
        <taxon>Telluraves</taxon>
        <taxon>Australaves</taxon>
        <taxon>Passeriformes</taxon>
        <taxon>Corvoidea</taxon>
        <taxon>Platysteiridae</taxon>
        <taxon>Platysteira</taxon>
    </lineage>
</organism>
<keyword evidence="4" id="KW-0548">Nucleotidyltransferase</keyword>
<dbReference type="InterPro" id="IPR010661">
    <property type="entry name" value="RVT_thumb"/>
</dbReference>
<dbReference type="InterPro" id="IPR000477">
    <property type="entry name" value="RT_dom"/>
</dbReference>
<keyword evidence="5" id="KW-0540">Nuclease</keyword>
<keyword evidence="8" id="KW-0695">RNA-directed DNA polymerase</keyword>
<dbReference type="EMBL" id="VYXC01009360">
    <property type="protein sequence ID" value="NWU28288.1"/>
    <property type="molecule type" value="Genomic_DNA"/>
</dbReference>
<evidence type="ECO:0000313" key="10">
    <source>
        <dbReference type="EMBL" id="NWU28288.1"/>
    </source>
</evidence>
<keyword evidence="3" id="KW-0808">Transferase</keyword>
<name>A0A7K5VHA2_9CORV</name>
<dbReference type="SUPFAM" id="SSF56672">
    <property type="entry name" value="DNA/RNA polymerases"/>
    <property type="match status" value="1"/>
</dbReference>
<dbReference type="Pfam" id="PF00078">
    <property type="entry name" value="RVT_1"/>
    <property type="match status" value="1"/>
</dbReference>
<evidence type="ECO:0000256" key="1">
    <source>
        <dbReference type="ARBA" id="ARBA00010879"/>
    </source>
</evidence>
<dbReference type="InterPro" id="IPR043128">
    <property type="entry name" value="Rev_trsase/Diguanyl_cyclase"/>
</dbReference>
<dbReference type="GO" id="GO:0035613">
    <property type="term" value="F:RNA stem-loop binding"/>
    <property type="evidence" value="ECO:0007669"/>
    <property type="project" value="TreeGrafter"/>
</dbReference>
<feature type="non-terminal residue" evidence="10">
    <location>
        <position position="1"/>
    </location>
</feature>
<accession>A0A7K5VHA2</accession>
<evidence type="ECO:0000256" key="5">
    <source>
        <dbReference type="ARBA" id="ARBA00022722"/>
    </source>
</evidence>
<proteinExistence type="inferred from homology"/>
<evidence type="ECO:0000256" key="8">
    <source>
        <dbReference type="ARBA" id="ARBA00022918"/>
    </source>
</evidence>
<feature type="non-terminal residue" evidence="10">
    <location>
        <position position="339"/>
    </location>
</feature>
<dbReference type="Gene3D" id="3.10.10.10">
    <property type="entry name" value="HIV Type 1 Reverse Transcriptase, subunit A, domain 1"/>
    <property type="match status" value="1"/>
</dbReference>
<dbReference type="PANTHER" id="PTHR41694">
    <property type="entry name" value="ENDOGENOUS RETROVIRUS GROUP K MEMBER POL PROTEIN"/>
    <property type="match status" value="1"/>
</dbReference>
<dbReference type="PROSITE" id="PS50878">
    <property type="entry name" value="RT_POL"/>
    <property type="match status" value="1"/>
</dbReference>
<dbReference type="Pfam" id="PF06817">
    <property type="entry name" value="RVT_thumb"/>
    <property type="match status" value="1"/>
</dbReference>
<evidence type="ECO:0000256" key="2">
    <source>
        <dbReference type="ARBA" id="ARBA00012180"/>
    </source>
</evidence>
<dbReference type="Proteomes" id="UP000584415">
    <property type="component" value="Unassembled WGS sequence"/>
</dbReference>
<dbReference type="GO" id="GO:0003964">
    <property type="term" value="F:RNA-directed DNA polymerase activity"/>
    <property type="evidence" value="ECO:0007669"/>
    <property type="project" value="UniProtKB-KW"/>
</dbReference>
<dbReference type="EC" id="3.1.26.4" evidence="2"/>
<evidence type="ECO:0000256" key="4">
    <source>
        <dbReference type="ARBA" id="ARBA00022695"/>
    </source>
</evidence>
<dbReference type="GO" id="GO:0004523">
    <property type="term" value="F:RNA-DNA hybrid ribonuclease activity"/>
    <property type="evidence" value="ECO:0007669"/>
    <property type="project" value="UniProtKB-EC"/>
</dbReference>
<keyword evidence="7" id="KW-0378">Hydrolase</keyword>
<reference evidence="10 11" key="1">
    <citation type="submission" date="2019-09" db="EMBL/GenBank/DDBJ databases">
        <title>Bird 10,000 Genomes (B10K) Project - Family phase.</title>
        <authorList>
            <person name="Zhang G."/>
        </authorList>
    </citation>
    <scope>NUCLEOTIDE SEQUENCE [LARGE SCALE GENOMIC DNA]</scope>
    <source>
        <strain evidence="10">B10K-DU-001-71</strain>
        <tissue evidence="10">Muscle</tissue>
    </source>
</reference>
<evidence type="ECO:0000256" key="6">
    <source>
        <dbReference type="ARBA" id="ARBA00022759"/>
    </source>
</evidence>
<feature type="domain" description="Reverse transcriptase" evidence="9">
    <location>
        <begin position="1"/>
        <end position="110"/>
    </location>
</feature>